<evidence type="ECO:0000256" key="3">
    <source>
        <dbReference type="ARBA" id="ARBA00022833"/>
    </source>
</evidence>
<evidence type="ECO:0000313" key="7">
    <source>
        <dbReference type="Proteomes" id="UP000682982"/>
    </source>
</evidence>
<dbReference type="PROSITE" id="PS01102">
    <property type="entry name" value="ZF_DKSA_1"/>
    <property type="match status" value="1"/>
</dbReference>
<dbReference type="NCBIfam" id="TIGR02419">
    <property type="entry name" value="C4_traR_proteo"/>
    <property type="match status" value="1"/>
</dbReference>
<sequence length="75" mass="8626">MTDVFDHAAELEQQERERALNEQARRANLTGKTLADSAEFCDDCGDNIPLKRRKAMPGFVRCISCQSRQERRGKR</sequence>
<dbReference type="EMBL" id="JAGSPK010000005">
    <property type="protein sequence ID" value="MBR7793795.1"/>
    <property type="molecule type" value="Genomic_DNA"/>
</dbReference>
<dbReference type="InterPro" id="IPR012783">
    <property type="entry name" value="Znf_C4_TraR"/>
</dbReference>
<dbReference type="Pfam" id="PF01258">
    <property type="entry name" value="zf-dskA_traR"/>
    <property type="match status" value="1"/>
</dbReference>
<evidence type="ECO:0000313" key="6">
    <source>
        <dbReference type="EMBL" id="MBR7793795.1"/>
    </source>
</evidence>
<gene>
    <name evidence="6" type="ORF">KDM87_14440</name>
</gene>
<keyword evidence="7" id="KW-1185">Reference proteome</keyword>
<dbReference type="Proteomes" id="UP000682982">
    <property type="component" value="Unassembled WGS sequence"/>
</dbReference>
<evidence type="ECO:0000259" key="5">
    <source>
        <dbReference type="Pfam" id="PF01258"/>
    </source>
</evidence>
<proteinExistence type="predicted"/>
<dbReference type="InterPro" id="IPR000962">
    <property type="entry name" value="Znf_DskA_TraR"/>
</dbReference>
<dbReference type="RefSeq" id="WP_212679732.1">
    <property type="nucleotide sequence ID" value="NZ_JAGSPK010000005.1"/>
</dbReference>
<keyword evidence="3" id="KW-0862">Zinc</keyword>
<organism evidence="6 7">
    <name type="scientific">Undibacterium rivi</name>
    <dbReference type="NCBI Taxonomy" id="2828729"/>
    <lineage>
        <taxon>Bacteria</taxon>
        <taxon>Pseudomonadati</taxon>
        <taxon>Pseudomonadota</taxon>
        <taxon>Betaproteobacteria</taxon>
        <taxon>Burkholderiales</taxon>
        <taxon>Oxalobacteraceae</taxon>
        <taxon>Undibacterium</taxon>
    </lineage>
</organism>
<dbReference type="Gene3D" id="1.20.120.910">
    <property type="entry name" value="DksA, coiled-coil domain"/>
    <property type="match status" value="1"/>
</dbReference>
<dbReference type="SUPFAM" id="SSF57716">
    <property type="entry name" value="Glucocorticoid receptor-like (DNA-binding domain)"/>
    <property type="match status" value="1"/>
</dbReference>
<evidence type="ECO:0000256" key="2">
    <source>
        <dbReference type="ARBA" id="ARBA00022771"/>
    </source>
</evidence>
<evidence type="ECO:0000256" key="4">
    <source>
        <dbReference type="PROSITE-ProRule" id="PRU00510"/>
    </source>
</evidence>
<keyword evidence="1" id="KW-0479">Metal-binding</keyword>
<accession>A0ABS5H5I5</accession>
<protein>
    <submittedName>
        <fullName evidence="6">TraR/DksA family transcriptional regulator</fullName>
    </submittedName>
</protein>
<comment type="caution">
    <text evidence="6">The sequence shown here is derived from an EMBL/GenBank/DDBJ whole genome shotgun (WGS) entry which is preliminary data.</text>
</comment>
<keyword evidence="2" id="KW-0863">Zinc-finger</keyword>
<feature type="domain" description="Zinc finger DksA/TraR C4-type" evidence="5">
    <location>
        <begin position="39"/>
        <end position="71"/>
    </location>
</feature>
<dbReference type="InterPro" id="IPR020458">
    <property type="entry name" value="Znf_DskA_TraR_CS"/>
</dbReference>
<dbReference type="PANTHER" id="PTHR38777:SF1">
    <property type="entry name" value="DNAK SUPPRESSOR PROTEIN"/>
    <property type="match status" value="1"/>
</dbReference>
<feature type="zinc finger region" description="dksA C4-type" evidence="4">
    <location>
        <begin position="41"/>
        <end position="65"/>
    </location>
</feature>
<evidence type="ECO:0000256" key="1">
    <source>
        <dbReference type="ARBA" id="ARBA00022723"/>
    </source>
</evidence>
<name>A0ABS5H5I5_9BURK</name>
<dbReference type="PANTHER" id="PTHR38777">
    <property type="entry name" value="FELS-2 PROPHAGE PROTEIN"/>
    <property type="match status" value="1"/>
</dbReference>
<dbReference type="PROSITE" id="PS51128">
    <property type="entry name" value="ZF_DKSA_2"/>
    <property type="match status" value="1"/>
</dbReference>
<reference evidence="6 7" key="1">
    <citation type="submission" date="2021-04" db="EMBL/GenBank/DDBJ databases">
        <title>novel species isolated from subtropical streams in China.</title>
        <authorList>
            <person name="Lu H."/>
        </authorList>
    </citation>
    <scope>NUCLEOTIDE SEQUENCE [LARGE SCALE GENOMIC DNA]</scope>
    <source>
        <strain evidence="6 7">FT147W</strain>
    </source>
</reference>